<evidence type="ECO:0000256" key="5">
    <source>
        <dbReference type="ARBA" id="ARBA00022737"/>
    </source>
</evidence>
<dbReference type="InterPro" id="IPR055414">
    <property type="entry name" value="LRR_R13L4/SHOC2-like"/>
</dbReference>
<evidence type="ECO:0000313" key="13">
    <source>
        <dbReference type="EMBL" id="AAX07516.1"/>
    </source>
</evidence>
<evidence type="ECO:0000256" key="6">
    <source>
        <dbReference type="ARBA" id="ARBA00022741"/>
    </source>
</evidence>
<comment type="catalytic activity">
    <reaction evidence="10">
        <text>L-threonyl-[protein] + ATP = O-phospho-L-threonyl-[protein] + ADP + H(+)</text>
        <dbReference type="Rhea" id="RHEA:46608"/>
        <dbReference type="Rhea" id="RHEA-COMP:11060"/>
        <dbReference type="Rhea" id="RHEA-COMP:11605"/>
        <dbReference type="ChEBI" id="CHEBI:15378"/>
        <dbReference type="ChEBI" id="CHEBI:30013"/>
        <dbReference type="ChEBI" id="CHEBI:30616"/>
        <dbReference type="ChEBI" id="CHEBI:61977"/>
        <dbReference type="ChEBI" id="CHEBI:456216"/>
        <dbReference type="EC" id="2.7.11.1"/>
    </reaction>
</comment>
<dbReference type="PROSITE" id="PS51424">
    <property type="entry name" value="ROC"/>
    <property type="match status" value="1"/>
</dbReference>
<reference evidence="13" key="1">
    <citation type="journal article" date="2005" name="FEMS Microbiol. Lett.">
        <title>Eukaryotic signature proteins of Prosthecobacter dejongeii and Gemmata sp. Wa-1 as revealed by in silico analysis.</title>
        <authorList>
            <person name="Staley J.T."/>
            <person name="Bouzek H."/>
            <person name="Jenkins C."/>
        </authorList>
    </citation>
    <scope>NUCLEOTIDE SEQUENCE</scope>
    <source>
        <strain evidence="13">Wa1-1</strain>
    </source>
</reference>
<dbReference type="Gene3D" id="1.10.10.10">
    <property type="entry name" value="Winged helix-like DNA-binding domain superfamily/Winged helix DNA-binding domain"/>
    <property type="match status" value="1"/>
</dbReference>
<dbReference type="InterPro" id="IPR050216">
    <property type="entry name" value="LRR_domain-containing"/>
</dbReference>
<name>Q5EUG6_9BACT</name>
<dbReference type="InterPro" id="IPR032171">
    <property type="entry name" value="COR-A"/>
</dbReference>
<dbReference type="Gene3D" id="3.40.50.300">
    <property type="entry name" value="P-loop containing nucleotide triphosphate hydrolases"/>
    <property type="match status" value="1"/>
</dbReference>
<dbReference type="SUPFAM" id="SSF52540">
    <property type="entry name" value="P-loop containing nucleoside triphosphate hydrolases"/>
    <property type="match status" value="1"/>
</dbReference>
<keyword evidence="3" id="KW-0433">Leucine-rich repeat</keyword>
<dbReference type="EC" id="2.7.11.1" evidence="1"/>
<evidence type="ECO:0000256" key="2">
    <source>
        <dbReference type="ARBA" id="ARBA00022527"/>
    </source>
</evidence>
<keyword evidence="9" id="KW-0342">GTP-binding</keyword>
<dbReference type="InterPro" id="IPR020859">
    <property type="entry name" value="ROC"/>
</dbReference>
<dbReference type="InterPro" id="IPR032675">
    <property type="entry name" value="LRR_dom_sf"/>
</dbReference>
<dbReference type="Gene3D" id="3.30.310.200">
    <property type="match status" value="1"/>
</dbReference>
<organism evidence="13">
    <name type="scientific">Gemmata sp. Wa1-1</name>
    <dbReference type="NCBI Taxonomy" id="235140"/>
    <lineage>
        <taxon>Bacteria</taxon>
        <taxon>Pseudomonadati</taxon>
        <taxon>Planctomycetota</taxon>
        <taxon>Planctomycetia</taxon>
        <taxon>Gemmatales</taxon>
        <taxon>Gemmataceae</taxon>
        <taxon>Gemmata</taxon>
    </lineage>
</organism>
<keyword evidence="5" id="KW-0677">Repeat</keyword>
<dbReference type="InterPro" id="IPR003591">
    <property type="entry name" value="Leu-rich_rpt_typical-subtyp"/>
</dbReference>
<evidence type="ECO:0000256" key="8">
    <source>
        <dbReference type="ARBA" id="ARBA00022840"/>
    </source>
</evidence>
<evidence type="ECO:0000256" key="1">
    <source>
        <dbReference type="ARBA" id="ARBA00012513"/>
    </source>
</evidence>
<keyword evidence="7" id="KW-0418">Kinase</keyword>
<dbReference type="PANTHER" id="PTHR48051:SF39">
    <property type="entry name" value="P53-INDUCED DEATH DOMAIN PROTEIN 1"/>
    <property type="match status" value="1"/>
</dbReference>
<keyword evidence="2" id="KW-0723">Serine/threonine-protein kinase</keyword>
<dbReference type="SMART" id="SM00364">
    <property type="entry name" value="LRR_BAC"/>
    <property type="match status" value="5"/>
</dbReference>
<keyword evidence="6" id="KW-0547">Nucleotide-binding</keyword>
<proteinExistence type="predicted"/>
<dbReference type="PANTHER" id="PTHR48051">
    <property type="match status" value="1"/>
</dbReference>
<dbReference type="Pfam" id="PF08477">
    <property type="entry name" value="Roc"/>
    <property type="match status" value="1"/>
</dbReference>
<protein>
    <recommendedName>
        <fullName evidence="1">non-specific serine/threonine protein kinase</fullName>
        <ecNumber evidence="1">2.7.11.1</ecNumber>
    </recommendedName>
</protein>
<dbReference type="Pfam" id="PF16095">
    <property type="entry name" value="COR-A"/>
    <property type="match status" value="1"/>
</dbReference>
<dbReference type="GO" id="GO:0004674">
    <property type="term" value="F:protein serine/threonine kinase activity"/>
    <property type="evidence" value="ECO:0007669"/>
    <property type="project" value="UniProtKB-KW"/>
</dbReference>
<evidence type="ECO:0000256" key="3">
    <source>
        <dbReference type="ARBA" id="ARBA00022614"/>
    </source>
</evidence>
<accession>Q5EUG6</accession>
<dbReference type="EMBL" id="AY738489">
    <property type="protein sequence ID" value="AAX07516.1"/>
    <property type="molecule type" value="Genomic_DNA"/>
</dbReference>
<dbReference type="SMART" id="SM00369">
    <property type="entry name" value="LRR_TYP"/>
    <property type="match status" value="5"/>
</dbReference>
<feature type="domain" description="Roc" evidence="12">
    <location>
        <begin position="234"/>
        <end position="419"/>
    </location>
</feature>
<dbReference type="InterPro" id="IPR027417">
    <property type="entry name" value="P-loop_NTPase"/>
</dbReference>
<dbReference type="GO" id="GO:0005524">
    <property type="term" value="F:ATP binding"/>
    <property type="evidence" value="ECO:0007669"/>
    <property type="project" value="UniProtKB-KW"/>
</dbReference>
<evidence type="ECO:0000256" key="4">
    <source>
        <dbReference type="ARBA" id="ARBA00022679"/>
    </source>
</evidence>
<dbReference type="Pfam" id="PF25497">
    <property type="entry name" value="COR-B"/>
    <property type="match status" value="1"/>
</dbReference>
<keyword evidence="8" id="KW-0067">ATP-binding</keyword>
<dbReference type="InterPro" id="IPR057263">
    <property type="entry name" value="COR-B"/>
</dbReference>
<reference evidence="13" key="2">
    <citation type="submission" date="2005-02" db="EMBL/GenBank/DDBJ databases">
        <authorList>
            <person name="Campbell J.W."/>
        </authorList>
    </citation>
    <scope>NUCLEOTIDE SEQUENCE</scope>
    <source>
        <strain evidence="13">Wa1-1</strain>
    </source>
</reference>
<dbReference type="AlphaFoldDB" id="Q5EUG6"/>
<keyword evidence="4" id="KW-0808">Transferase</keyword>
<comment type="catalytic activity">
    <reaction evidence="11">
        <text>L-seryl-[protein] + ATP = O-phospho-L-seryl-[protein] + ADP + H(+)</text>
        <dbReference type="Rhea" id="RHEA:17989"/>
        <dbReference type="Rhea" id="RHEA-COMP:9863"/>
        <dbReference type="Rhea" id="RHEA-COMP:11604"/>
        <dbReference type="ChEBI" id="CHEBI:15378"/>
        <dbReference type="ChEBI" id="CHEBI:29999"/>
        <dbReference type="ChEBI" id="CHEBI:30616"/>
        <dbReference type="ChEBI" id="CHEBI:83421"/>
        <dbReference type="ChEBI" id="CHEBI:456216"/>
        <dbReference type="EC" id="2.7.11.1"/>
    </reaction>
</comment>
<dbReference type="Gene3D" id="3.80.10.10">
    <property type="entry name" value="Ribonuclease Inhibitor"/>
    <property type="match status" value="1"/>
</dbReference>
<dbReference type="PROSITE" id="PS51450">
    <property type="entry name" value="LRR"/>
    <property type="match status" value="2"/>
</dbReference>
<dbReference type="GO" id="GO:0005737">
    <property type="term" value="C:cytoplasm"/>
    <property type="evidence" value="ECO:0007669"/>
    <property type="project" value="TreeGrafter"/>
</dbReference>
<dbReference type="InterPro" id="IPR001611">
    <property type="entry name" value="Leu-rich_rpt"/>
</dbReference>
<sequence length="1016" mass="115314">MRESLGPRMRFPTTVRSINVTLTNHQPLSQHRSAPRETNVAHDESYQAAERKIDAAHQFRATILDLNSHRLTTLPESLRKLNRLQRLYLGANDLTELPEWLGQFTGLRVLQLESNHLTRLPEWLGQLTQLQRLDLANNSLTELPEWLGQLTRLQRLDLANNSLTELPEWLGQLTQLQKLIIDNNLLNELPESLGRLTQLQTLRLNKNPLNPELMVAYAEGLTSVVRYMQAKAEKSIVLNEAKLILIGEGEVGKSCLLGALRGDPWEDGRPTTHGIEIKQVKVVDPDGSTEIILNGWDFGGQPVYRPTHQLFFSAPAVYLVVWKPREGPQAGAVKEWIKLVKHREPRAKILVVATHGGPKDRQPDIDRQEFWDLFGKRTVIDFFHIDSQPEDDKATGKRTGTCTGIKILKDAIARIATKLPEVGRTVPESWQRARVALKENGAPYLPLKDVLAICGKCRINETTAKLFVKLSHQLGHLIHYDHDPALRDIVVLKPDWLSTAISFVLDDKETRANSGLVTADRLAELWNDPARANEFRYESHCYPVFRRLMERYDISYRIAETGQHTESETSLIAQLVPDVRPEHKLARAWPATPFGGEAQQMQICRVVDTMNHSAPAEGLLYQLIVRLHKYSLGRADYAKSVHWQRGLVLEDTFGARALLEHVENDIRITVRSPYPERFLAALTYEVQWLVESFWKDLRCGVMVPCLNPLQRKPSCAGAFEVGKLIENKRRNRLEQPCPLCNEWQRIEELLHNSPAAQPDALKELLLTELVDLRADLKAIGDRIAAQHGVVIGRFDQADHNADARGKALVSKVEAAYADLIRTLLDEAKEGPRLFSFEPVEPDFFDRPKWVSEKFRFTLWCEHSRQPLPALNAKSGKKEDLKRGVYDVNIPRKWLKKAAPFLKVLGTTLSLVLPVAGAITKVALDEATYKGIEKQLDLGQKSLEFVLKGGEKLEPWLTKDDASKGIDQGDPVRADSSALRQLHVWLKEKDASFGGLVRVRNKRNEFLWVHEQFEGEY</sequence>
<evidence type="ECO:0000256" key="9">
    <source>
        <dbReference type="ARBA" id="ARBA00023134"/>
    </source>
</evidence>
<dbReference type="InterPro" id="IPR036388">
    <property type="entry name" value="WH-like_DNA-bd_sf"/>
</dbReference>
<dbReference type="SUPFAM" id="SSF52058">
    <property type="entry name" value="L domain-like"/>
    <property type="match status" value="1"/>
</dbReference>
<evidence type="ECO:0000256" key="7">
    <source>
        <dbReference type="ARBA" id="ARBA00022777"/>
    </source>
</evidence>
<evidence type="ECO:0000256" key="10">
    <source>
        <dbReference type="ARBA" id="ARBA00047899"/>
    </source>
</evidence>
<evidence type="ECO:0000259" key="12">
    <source>
        <dbReference type="PROSITE" id="PS51424"/>
    </source>
</evidence>
<evidence type="ECO:0000256" key="11">
    <source>
        <dbReference type="ARBA" id="ARBA00048679"/>
    </source>
</evidence>
<dbReference type="Pfam" id="PF23598">
    <property type="entry name" value="LRR_14"/>
    <property type="match status" value="1"/>
</dbReference>
<dbReference type="Gene3D" id="1.10.10.2200">
    <property type="match status" value="1"/>
</dbReference>